<proteinExistence type="predicted"/>
<gene>
    <name evidence="1" type="ORF">RFH47_16265</name>
</gene>
<accession>A0AAW8JC54</accession>
<organism evidence="1 2">
    <name type="scientific">Acinetobacter rudis</name>
    <dbReference type="NCBI Taxonomy" id="632955"/>
    <lineage>
        <taxon>Bacteria</taxon>
        <taxon>Pseudomonadati</taxon>
        <taxon>Pseudomonadota</taxon>
        <taxon>Gammaproteobacteria</taxon>
        <taxon>Moraxellales</taxon>
        <taxon>Moraxellaceae</taxon>
        <taxon>Acinetobacter</taxon>
    </lineage>
</organism>
<name>A0AAW8JC54_9GAMM</name>
<protein>
    <submittedName>
        <fullName evidence="1">Uncharacterized protein</fullName>
    </submittedName>
</protein>
<evidence type="ECO:0000313" key="1">
    <source>
        <dbReference type="EMBL" id="MDQ8937268.1"/>
    </source>
</evidence>
<dbReference type="RefSeq" id="WP_308982221.1">
    <property type="nucleotide sequence ID" value="NZ_JAVIDL010000065.1"/>
</dbReference>
<dbReference type="AlphaFoldDB" id="A0AAW8JC54"/>
<reference evidence="1" key="1">
    <citation type="submission" date="2023-08" db="EMBL/GenBank/DDBJ databases">
        <title>Emergence of clinically-relevant ST2 carbapenem-resistant Acinetobacter baumannii strains in hospital sewages in Zhejiang, East of China.</title>
        <authorList>
            <person name="Kaichao C."/>
            <person name="Zhang R."/>
        </authorList>
    </citation>
    <scope>NUCLEOTIDE SEQUENCE</scope>
    <source>
        <strain evidence="1">M-RB-37</strain>
    </source>
</reference>
<dbReference type="EMBL" id="JAVIDL010000065">
    <property type="protein sequence ID" value="MDQ8937268.1"/>
    <property type="molecule type" value="Genomic_DNA"/>
</dbReference>
<evidence type="ECO:0000313" key="2">
    <source>
        <dbReference type="Proteomes" id="UP001243844"/>
    </source>
</evidence>
<dbReference type="Proteomes" id="UP001243844">
    <property type="component" value="Unassembled WGS sequence"/>
</dbReference>
<sequence length="51" mass="6095">MARKKTPPFNTTSKKDAETWNRIIQELYKSQKIEAFCENIKVAMFYHKNES</sequence>
<comment type="caution">
    <text evidence="1">The sequence shown here is derived from an EMBL/GenBank/DDBJ whole genome shotgun (WGS) entry which is preliminary data.</text>
</comment>